<evidence type="ECO:0000313" key="2">
    <source>
        <dbReference type="EMBL" id="KAF0900465.1"/>
    </source>
</evidence>
<comment type="caution">
    <text evidence="2">The sequence shown here is derived from an EMBL/GenBank/DDBJ whole genome shotgun (WGS) entry which is preliminary data.</text>
</comment>
<feature type="region of interest" description="Disordered" evidence="1">
    <location>
        <begin position="176"/>
        <end position="216"/>
    </location>
</feature>
<feature type="compositionally biased region" description="Basic and acidic residues" evidence="1">
    <location>
        <begin position="176"/>
        <end position="194"/>
    </location>
</feature>
<name>A0A6G1CIJ9_9ORYZ</name>
<accession>A0A6G1CIJ9</accession>
<organism evidence="2 3">
    <name type="scientific">Oryza meyeriana var. granulata</name>
    <dbReference type="NCBI Taxonomy" id="110450"/>
    <lineage>
        <taxon>Eukaryota</taxon>
        <taxon>Viridiplantae</taxon>
        <taxon>Streptophyta</taxon>
        <taxon>Embryophyta</taxon>
        <taxon>Tracheophyta</taxon>
        <taxon>Spermatophyta</taxon>
        <taxon>Magnoliopsida</taxon>
        <taxon>Liliopsida</taxon>
        <taxon>Poales</taxon>
        <taxon>Poaceae</taxon>
        <taxon>BOP clade</taxon>
        <taxon>Oryzoideae</taxon>
        <taxon>Oryzeae</taxon>
        <taxon>Oryzinae</taxon>
        <taxon>Oryza</taxon>
        <taxon>Oryza meyeriana</taxon>
    </lineage>
</organism>
<dbReference type="EMBL" id="SPHZ02000009">
    <property type="protein sequence ID" value="KAF0900465.1"/>
    <property type="molecule type" value="Genomic_DNA"/>
</dbReference>
<proteinExistence type="predicted"/>
<dbReference type="Proteomes" id="UP000479710">
    <property type="component" value="Unassembled WGS sequence"/>
</dbReference>
<keyword evidence="3" id="KW-1185">Reference proteome</keyword>
<evidence type="ECO:0000256" key="1">
    <source>
        <dbReference type="SAM" id="MobiDB-lite"/>
    </source>
</evidence>
<reference evidence="2 3" key="1">
    <citation type="submission" date="2019-11" db="EMBL/GenBank/DDBJ databases">
        <title>Whole genome sequence of Oryza granulata.</title>
        <authorList>
            <person name="Li W."/>
        </authorList>
    </citation>
    <scope>NUCLEOTIDE SEQUENCE [LARGE SCALE GENOMIC DNA]</scope>
    <source>
        <strain evidence="3">cv. Menghai</strain>
        <tissue evidence="2">Leaf</tissue>
    </source>
</reference>
<sequence length="216" mass="23704">MPAIDEAASQKQEKWAGGGDGWAVLFSSPQAYLCPVRLALNGAGFLDLILALYVSHYCMQKRVFMDSSMNPNAVVPGSNSSRGNGSSHRIPGLRFYETINPLAHRGTYTFVMNEAEAERLDMATHVQNGVINLFHDKPPSLIRALDNIENDMAWQRLGPDTIRLLADRGLIQLNKEDEKEKMEDEIKTSEEVVKPHPCPAEDDNNSGGTPPAAAGN</sequence>
<gene>
    <name evidence="2" type="ORF">E2562_032073</name>
</gene>
<protein>
    <submittedName>
        <fullName evidence="2">Uncharacterized protein</fullName>
    </submittedName>
</protein>
<evidence type="ECO:0000313" key="3">
    <source>
        <dbReference type="Proteomes" id="UP000479710"/>
    </source>
</evidence>
<dbReference type="AlphaFoldDB" id="A0A6G1CIJ9"/>